<reference evidence="8" key="1">
    <citation type="submission" date="2022-08" db="EMBL/GenBank/DDBJ databases">
        <authorList>
            <person name="Wang H."/>
        </authorList>
    </citation>
    <scope>NUCLEOTIDE SEQUENCE</scope>
    <source>
        <strain evidence="8">PS10</strain>
    </source>
</reference>
<sequence length="209" mass="24170">MKTLIINSHPFMSQNSFSKILLDEFCAKFLENFSQNELEILTLKDEFIPRLDSDMLGVFTKGENLNEREIKIKNQMNRLMEQFLASKRIVIVMPMLNFNITSQFKDYMDNILIPQKTFKYVTGGSVPLLTDGRKVLLLQSSGAIYTANDRYTPLEFSHNYIKEMFINMMGFDSFKIIRAQGTAVSSIDKNELIKTAKSELDAYFSEFYA</sequence>
<reference evidence="8" key="2">
    <citation type="journal article" date="2023" name="Microorganisms">
        <title>Isolation and Genomic Characteristics of Cat-Borne Campylobacter felis sp. nov. and Sheep-Borne Campylobacter ovis sp. nov.</title>
        <authorList>
            <person name="Wang H."/>
            <person name="Li Y."/>
            <person name="Gu Y."/>
            <person name="Zhou G."/>
            <person name="Chen X."/>
            <person name="Zhang X."/>
            <person name="Shao Z."/>
            <person name="Zhang J."/>
            <person name="Zhang M."/>
        </authorList>
    </citation>
    <scope>NUCLEOTIDE SEQUENCE</scope>
    <source>
        <strain evidence="8">PS10</strain>
    </source>
</reference>
<evidence type="ECO:0000313" key="8">
    <source>
        <dbReference type="EMBL" id="MDL0089667.1"/>
    </source>
</evidence>
<feature type="binding site" evidence="6">
    <location>
        <begin position="16"/>
        <end position="18"/>
    </location>
    <ligand>
        <name>FMN</name>
        <dbReference type="ChEBI" id="CHEBI:58210"/>
    </ligand>
</feature>
<organism evidence="8 9">
    <name type="scientific">Campylobacter gastrosuis</name>
    <dbReference type="NCBI Taxonomy" id="2974576"/>
    <lineage>
        <taxon>Bacteria</taxon>
        <taxon>Pseudomonadati</taxon>
        <taxon>Campylobacterota</taxon>
        <taxon>Epsilonproteobacteria</taxon>
        <taxon>Campylobacterales</taxon>
        <taxon>Campylobacteraceae</taxon>
        <taxon>Campylobacter</taxon>
    </lineage>
</organism>
<comment type="catalytic activity">
    <reaction evidence="6">
        <text>2 a quinone + NADH + H(+) = 2 a 1,4-benzosemiquinone + NAD(+)</text>
        <dbReference type="Rhea" id="RHEA:65952"/>
        <dbReference type="ChEBI" id="CHEBI:15378"/>
        <dbReference type="ChEBI" id="CHEBI:57540"/>
        <dbReference type="ChEBI" id="CHEBI:57945"/>
        <dbReference type="ChEBI" id="CHEBI:132124"/>
        <dbReference type="ChEBI" id="CHEBI:134225"/>
    </reaction>
</comment>
<protein>
    <recommendedName>
        <fullName evidence="6">FMN dependent NADH:quinone oxidoreductase</fullName>
        <ecNumber evidence="6">1.6.5.-</ecNumber>
    </recommendedName>
    <alternativeName>
        <fullName evidence="6">Azo-dye reductase</fullName>
    </alternativeName>
    <alternativeName>
        <fullName evidence="6">FMN-dependent NADH-azo compound oxidoreductase</fullName>
    </alternativeName>
    <alternativeName>
        <fullName evidence="6">FMN-dependent NADH-azoreductase</fullName>
        <ecNumber evidence="6">1.7.1.17</ecNumber>
    </alternativeName>
</protein>
<comment type="function">
    <text evidence="6">Quinone reductase that provides resistance to thiol-specific stress caused by electrophilic quinones.</text>
</comment>
<evidence type="ECO:0000256" key="3">
    <source>
        <dbReference type="ARBA" id="ARBA00023002"/>
    </source>
</evidence>
<proteinExistence type="inferred from homology"/>
<keyword evidence="3 6" id="KW-0560">Oxidoreductase</keyword>
<evidence type="ECO:0000256" key="4">
    <source>
        <dbReference type="ARBA" id="ARBA00023027"/>
    </source>
</evidence>
<keyword evidence="9" id="KW-1185">Reference proteome</keyword>
<evidence type="ECO:0000256" key="6">
    <source>
        <dbReference type="HAMAP-Rule" id="MF_01216"/>
    </source>
</evidence>
<dbReference type="Proteomes" id="UP001173801">
    <property type="component" value="Unassembled WGS sequence"/>
</dbReference>
<accession>A0ABT7HRX0</accession>
<dbReference type="EC" id="1.6.5.-" evidence="6"/>
<dbReference type="RefSeq" id="WP_284938381.1">
    <property type="nucleotide sequence ID" value="NZ_JANURM010000017.1"/>
</dbReference>
<dbReference type="EC" id="1.7.1.17" evidence="6"/>
<dbReference type="InterPro" id="IPR050104">
    <property type="entry name" value="FMN-dep_NADH:Q_OxRdtase_AzoR1"/>
</dbReference>
<comment type="similarity">
    <text evidence="6">Belongs to the azoreductase type 1 family.</text>
</comment>
<comment type="function">
    <text evidence="6">Also exhibits azoreductase activity. Catalyzes the reductive cleavage of the azo bond in aromatic azo compounds to the corresponding amines.</text>
</comment>
<comment type="subunit">
    <text evidence="6">Homodimer.</text>
</comment>
<keyword evidence="1 6" id="KW-0285">Flavoprotein</keyword>
<comment type="caution">
    <text evidence="6">Lacks conserved residue(s) required for the propagation of feature annotation.</text>
</comment>
<dbReference type="PANTHER" id="PTHR43741:SF4">
    <property type="entry name" value="FMN-DEPENDENT NADH:QUINONE OXIDOREDUCTASE"/>
    <property type="match status" value="1"/>
</dbReference>
<comment type="cofactor">
    <cofactor evidence="6">
        <name>FMN</name>
        <dbReference type="ChEBI" id="CHEBI:58210"/>
    </cofactor>
    <text evidence="6">Binds 1 FMN per subunit.</text>
</comment>
<dbReference type="SUPFAM" id="SSF52218">
    <property type="entry name" value="Flavoproteins"/>
    <property type="match status" value="1"/>
</dbReference>
<dbReference type="PANTHER" id="PTHR43741">
    <property type="entry name" value="FMN-DEPENDENT NADH-AZOREDUCTASE 1"/>
    <property type="match status" value="1"/>
</dbReference>
<dbReference type="InterPro" id="IPR003680">
    <property type="entry name" value="Flavodoxin_fold"/>
</dbReference>
<keyword evidence="2 6" id="KW-0288">FMN</keyword>
<dbReference type="Gene3D" id="3.40.50.360">
    <property type="match status" value="1"/>
</dbReference>
<evidence type="ECO:0000259" key="7">
    <source>
        <dbReference type="Pfam" id="PF02525"/>
    </source>
</evidence>
<evidence type="ECO:0000313" key="9">
    <source>
        <dbReference type="Proteomes" id="UP001173801"/>
    </source>
</evidence>
<dbReference type="HAMAP" id="MF_01216">
    <property type="entry name" value="Azoreductase_type1"/>
    <property type="match status" value="1"/>
</dbReference>
<dbReference type="Pfam" id="PF02525">
    <property type="entry name" value="Flavodoxin_2"/>
    <property type="match status" value="1"/>
</dbReference>
<comment type="catalytic activity">
    <reaction evidence="5">
        <text>N,N-dimethyl-1,4-phenylenediamine + anthranilate + 2 NAD(+) = 2-(4-dimethylaminophenyl)diazenylbenzoate + 2 NADH + 2 H(+)</text>
        <dbReference type="Rhea" id="RHEA:55872"/>
        <dbReference type="ChEBI" id="CHEBI:15378"/>
        <dbReference type="ChEBI" id="CHEBI:15783"/>
        <dbReference type="ChEBI" id="CHEBI:16567"/>
        <dbReference type="ChEBI" id="CHEBI:57540"/>
        <dbReference type="ChEBI" id="CHEBI:57945"/>
        <dbReference type="ChEBI" id="CHEBI:71579"/>
        <dbReference type="EC" id="1.7.1.17"/>
    </reaction>
    <physiologicalReaction direction="right-to-left" evidence="5">
        <dbReference type="Rhea" id="RHEA:55874"/>
    </physiologicalReaction>
</comment>
<gene>
    <name evidence="6" type="primary">azoR</name>
    <name evidence="8" type="ORF">NYG85_09880</name>
</gene>
<evidence type="ECO:0000256" key="2">
    <source>
        <dbReference type="ARBA" id="ARBA00022643"/>
    </source>
</evidence>
<name>A0ABT7HRX0_9BACT</name>
<evidence type="ECO:0000256" key="1">
    <source>
        <dbReference type="ARBA" id="ARBA00022630"/>
    </source>
</evidence>
<dbReference type="EMBL" id="JANURM010000017">
    <property type="protein sequence ID" value="MDL0089667.1"/>
    <property type="molecule type" value="Genomic_DNA"/>
</dbReference>
<dbReference type="InterPro" id="IPR023048">
    <property type="entry name" value="NADH:quinone_OxRdtase_FMN_depd"/>
</dbReference>
<feature type="domain" description="Flavodoxin-like fold" evidence="7">
    <location>
        <begin position="1"/>
        <end position="202"/>
    </location>
</feature>
<comment type="caution">
    <text evidence="8">The sequence shown here is derived from an EMBL/GenBank/DDBJ whole genome shotgun (WGS) entry which is preliminary data.</text>
</comment>
<dbReference type="InterPro" id="IPR029039">
    <property type="entry name" value="Flavoprotein-like_sf"/>
</dbReference>
<keyword evidence="4 6" id="KW-0520">NAD</keyword>
<evidence type="ECO:0000256" key="5">
    <source>
        <dbReference type="ARBA" id="ARBA00048542"/>
    </source>
</evidence>